<dbReference type="PROSITE" id="PS51002">
    <property type="entry name" value="CYTB_NTER"/>
    <property type="match status" value="1"/>
</dbReference>
<dbReference type="PANTHER" id="PTHR19271:SF16">
    <property type="entry name" value="CYTOCHROME B"/>
    <property type="match status" value="1"/>
</dbReference>
<feature type="compositionally biased region" description="Low complexity" evidence="6">
    <location>
        <begin position="518"/>
        <end position="528"/>
    </location>
</feature>
<keyword evidence="10" id="KW-1185">Reference proteome</keyword>
<evidence type="ECO:0000313" key="9">
    <source>
        <dbReference type="EMBL" id="WAL69566.1"/>
    </source>
</evidence>
<name>A0ABY7BB44_9PSEU</name>
<feature type="transmembrane region" description="Helical" evidence="7">
    <location>
        <begin position="104"/>
        <end position="123"/>
    </location>
</feature>
<comment type="cofactor">
    <cofactor evidence="1">
        <name>heme</name>
        <dbReference type="ChEBI" id="CHEBI:30413"/>
    </cofactor>
</comment>
<evidence type="ECO:0000259" key="8">
    <source>
        <dbReference type="PROSITE" id="PS51002"/>
    </source>
</evidence>
<dbReference type="InterPro" id="IPR027387">
    <property type="entry name" value="Cytb/b6-like_sf"/>
</dbReference>
<organism evidence="9 10">
    <name type="scientific">Amycolatopsis cynarae</name>
    <dbReference type="NCBI Taxonomy" id="2995223"/>
    <lineage>
        <taxon>Bacteria</taxon>
        <taxon>Bacillati</taxon>
        <taxon>Actinomycetota</taxon>
        <taxon>Actinomycetes</taxon>
        <taxon>Pseudonocardiales</taxon>
        <taxon>Pseudonocardiaceae</taxon>
        <taxon>Amycolatopsis</taxon>
    </lineage>
</organism>
<evidence type="ECO:0000256" key="1">
    <source>
        <dbReference type="ARBA" id="ARBA00001971"/>
    </source>
</evidence>
<accession>A0ABY7BB44</accession>
<dbReference type="InterPro" id="IPR016174">
    <property type="entry name" value="Di-haem_cyt_TM"/>
</dbReference>
<protein>
    <recommendedName>
        <fullName evidence="3">Cytochrome bc1 complex cytochrome b subunit</fullName>
        <ecNumber evidence="2">7.1.1.8</ecNumber>
    </recommendedName>
    <alternativeName>
        <fullName evidence="5">Cytochrome bc1 reductase complex subunit QcrB</fullName>
    </alternativeName>
</protein>
<keyword evidence="7" id="KW-1133">Transmembrane helix</keyword>
<dbReference type="SUPFAM" id="SSF81342">
    <property type="entry name" value="Transmembrane di-heme cytochromes"/>
    <property type="match status" value="1"/>
</dbReference>
<dbReference type="EMBL" id="CP113836">
    <property type="protein sequence ID" value="WAL69566.1"/>
    <property type="molecule type" value="Genomic_DNA"/>
</dbReference>
<keyword evidence="7" id="KW-0812">Transmembrane</keyword>
<reference evidence="9" key="1">
    <citation type="submission" date="2022-11" db="EMBL/GenBank/DDBJ databases">
        <authorList>
            <person name="Mo P."/>
        </authorList>
    </citation>
    <scope>NUCLEOTIDE SEQUENCE</scope>
    <source>
        <strain evidence="9">HUAS 11-8</strain>
    </source>
</reference>
<dbReference type="PANTHER" id="PTHR19271">
    <property type="entry name" value="CYTOCHROME B"/>
    <property type="match status" value="1"/>
</dbReference>
<feature type="region of interest" description="Disordered" evidence="6">
    <location>
        <begin position="510"/>
        <end position="538"/>
    </location>
</feature>
<feature type="transmembrane region" description="Helical" evidence="7">
    <location>
        <begin position="39"/>
        <end position="58"/>
    </location>
</feature>
<dbReference type="InterPro" id="IPR005797">
    <property type="entry name" value="Cyt_b/b6_N"/>
</dbReference>
<feature type="domain" description="Cytochrome b/b6 N-terminal region profile" evidence="8">
    <location>
        <begin position="6"/>
        <end position="232"/>
    </location>
</feature>
<dbReference type="EC" id="7.1.1.8" evidence="2"/>
<feature type="transmembrane region" description="Helical" evidence="7">
    <location>
        <begin position="255"/>
        <end position="274"/>
    </location>
</feature>
<feature type="transmembrane region" description="Helical" evidence="7">
    <location>
        <begin position="201"/>
        <end position="224"/>
    </location>
</feature>
<comment type="catalytic activity">
    <reaction evidence="4">
        <text>a quinol + 2 Fe(III)-[cytochrome c](out) = a quinone + 2 Fe(II)-[cytochrome c](out) + 2 H(+)(out)</text>
        <dbReference type="Rhea" id="RHEA:11484"/>
        <dbReference type="Rhea" id="RHEA-COMP:10350"/>
        <dbReference type="Rhea" id="RHEA-COMP:14399"/>
        <dbReference type="ChEBI" id="CHEBI:15378"/>
        <dbReference type="ChEBI" id="CHEBI:24646"/>
        <dbReference type="ChEBI" id="CHEBI:29033"/>
        <dbReference type="ChEBI" id="CHEBI:29034"/>
        <dbReference type="ChEBI" id="CHEBI:132124"/>
        <dbReference type="EC" id="7.1.1.8"/>
    </reaction>
</comment>
<dbReference type="Proteomes" id="UP001163203">
    <property type="component" value="Chromosome"/>
</dbReference>
<feature type="transmembrane region" description="Helical" evidence="7">
    <location>
        <begin position="324"/>
        <end position="344"/>
    </location>
</feature>
<feature type="transmembrane region" description="Helical" evidence="7">
    <location>
        <begin position="398"/>
        <end position="424"/>
    </location>
</feature>
<evidence type="ECO:0000256" key="6">
    <source>
        <dbReference type="SAM" id="MobiDB-lite"/>
    </source>
</evidence>
<feature type="transmembrane region" description="Helical" evidence="7">
    <location>
        <begin position="365"/>
        <end position="386"/>
    </location>
</feature>
<evidence type="ECO:0000256" key="5">
    <source>
        <dbReference type="ARBA" id="ARBA00029568"/>
    </source>
</evidence>
<evidence type="ECO:0000256" key="3">
    <source>
        <dbReference type="ARBA" id="ARBA00016116"/>
    </source>
</evidence>
<evidence type="ECO:0000256" key="4">
    <source>
        <dbReference type="ARBA" id="ARBA00029351"/>
    </source>
</evidence>
<evidence type="ECO:0000256" key="2">
    <source>
        <dbReference type="ARBA" id="ARBA00012951"/>
    </source>
</evidence>
<dbReference type="Pfam" id="PF13631">
    <property type="entry name" value="Cytochrom_B_N_2"/>
    <property type="match status" value="1"/>
</dbReference>
<dbReference type="RefSeq" id="WP_268759651.1">
    <property type="nucleotide sequence ID" value="NZ_CP113836.1"/>
</dbReference>
<feature type="transmembrane region" description="Helical" evidence="7">
    <location>
        <begin position="135"/>
        <end position="155"/>
    </location>
</feature>
<keyword evidence="7" id="KW-0472">Membrane</keyword>
<dbReference type="Gene3D" id="1.20.810.10">
    <property type="entry name" value="Cytochrome Bc1 Complex, Chain C"/>
    <property type="match status" value="1"/>
</dbReference>
<evidence type="ECO:0000313" key="10">
    <source>
        <dbReference type="Proteomes" id="UP001163203"/>
    </source>
</evidence>
<gene>
    <name evidence="9" type="ORF">ORV05_17910</name>
</gene>
<evidence type="ECO:0000256" key="7">
    <source>
        <dbReference type="SAM" id="Phobius"/>
    </source>
</evidence>
<sequence>MTVRRVVTAADSRLRLAPFLRKAFEKIFPDHWTFMFGEIALYSFVVLVLTGTFVALFFDPSTAQTVYRGSFEPMNGKLTSAAYASAISLSQDVRAGLLIRQTHHWAALVFIAAIVLHLCRIFFTGAFRRPRVVNWLIGVTMLALALLNGFTGYSMPDDLLSGTGLRIAYSVTQSVPLVGAWLAFLLFGGEFPADQTVPRMFVAHVFLVPALLAVLITAHMLILIRQKHTQFPAPGRRERNVVGSRLWPAYTVRTLALFLAVLAVLFGLGGLFQINPVWLYGPFNPASATVPAQPDWYVAWEEGALRLFPSAGFRIFGYLVPSPFFPGVVLGALTFLLLYVWPLLERWCTGDRADHQLLDRPRDHPARLGIGVGLLCFYVLLVVAAADDVIARTLLVPITSVVYAFRALILTLPWLAGLLAYFLAKAARHTRGGFGEITRADLRAAARRSRPQGGAAEPVPARLECWAEPGPRWKWRYVEHPEAKEPLVLVSTKHYPSRQAAADAARLAYPGTPVRTVSRPPSRTAAAPSPKPERPRGRVFTAVTAVTVWLLGRKRHPDD</sequence>
<proteinExistence type="predicted"/>